<organism evidence="10 11">
    <name type="scientific">Lentibacillus juripiscarius</name>
    <dbReference type="NCBI Taxonomy" id="257446"/>
    <lineage>
        <taxon>Bacteria</taxon>
        <taxon>Bacillati</taxon>
        <taxon>Bacillota</taxon>
        <taxon>Bacilli</taxon>
        <taxon>Bacillales</taxon>
        <taxon>Bacillaceae</taxon>
        <taxon>Lentibacillus</taxon>
    </lineage>
</organism>
<comment type="caution">
    <text evidence="10">The sequence shown here is derived from an EMBL/GenBank/DDBJ whole genome shotgun (WGS) entry which is preliminary data.</text>
</comment>
<comment type="pathway">
    <text evidence="1 6">Nitrogen metabolism; urea degradation; CO(2) and NH(3) from urea (urease route): step 1/1.</text>
</comment>
<dbReference type="Gene3D" id="2.30.40.10">
    <property type="entry name" value="Urease, subunit C, domain 1"/>
    <property type="match status" value="1"/>
</dbReference>
<dbReference type="InterPro" id="IPR032466">
    <property type="entry name" value="Metal_Hydrolase"/>
</dbReference>
<sequence>MKPGEFLLDDHPILINQGRNTRKITVVNYGDRPIFVGSHYHFYEVNPNLYFEREPTKGMHLNIPAGQFIQFEPGEEKTIELVEIGGRKLAFGFRGYVNGPVDNLFPTQVSNNYISRKDYVKTYGPTKGDKIRLADTDLFVEVEKDLLVYGDEMVYGWLKTIRSGMGMSARATREEVLDLVITNAIVFDYWGIVKADIGIKDGKIHGIGKSGNPDYMDGVDPHLIVGASTDVIDASGMIVTAGGVDPHVHDIYPEVVTTALQSGVTTLLGGGTGPSTGSKGTNITPGAWNMHRMLEAAEDFPMNFGFWARGNASLPEPLEEQLLEGAAGFKIHEDWAATPAVIDSCLEVADRYDVQVCLHSDSSNESGTVETTSLKAINGRSIHTYHVEGAGGGHEPDMMKVTREGSILPSSTTPTRPFTINSADANMSMLFQVHGIKRSDPVGVAMAKKRIRPETMAAEGILQDMGVISMMSSDSMAMGHLGETIIRTWQTAHAMKRLRGPLQEEKGNNDNFRAKRYISKYTINPAITHGISEAVGSIDVGKMADLVMWKPEFFGIKPEQIIKGGFIVHAPIGEPNGATSADEPVVYRETWGAFGKTPEKIAFTFMSKAAKESGVPEKLGLKKKIYAVHNTRTIGKKDMILNDNSPVITIDPDTHQVYVNGELLENPPKENVPMSQKYFLF</sequence>
<dbReference type="Gene3D" id="3.20.20.140">
    <property type="entry name" value="Metal-dependent hydrolases"/>
    <property type="match status" value="1"/>
</dbReference>
<dbReference type="NCBIfam" id="NF009686">
    <property type="entry name" value="PRK13207.1"/>
    <property type="match status" value="1"/>
</dbReference>
<comment type="subcellular location">
    <subcellularLocation>
        <location evidence="6 8">Cytoplasm</location>
    </subcellularLocation>
</comment>
<dbReference type="Pfam" id="PF00699">
    <property type="entry name" value="Urease_beta"/>
    <property type="match status" value="1"/>
</dbReference>
<dbReference type="NCBIfam" id="NF009682">
    <property type="entry name" value="PRK13203.1"/>
    <property type="match status" value="1"/>
</dbReference>
<gene>
    <name evidence="6 10" type="primary">ureC</name>
    <name evidence="10" type="ORF">ACFSUO_02455</name>
</gene>
<dbReference type="EMBL" id="JBHUNA010000003">
    <property type="protein sequence ID" value="MFD2759851.1"/>
    <property type="molecule type" value="Genomic_DNA"/>
</dbReference>
<dbReference type="PROSITE" id="PS01120">
    <property type="entry name" value="UREASE_1"/>
    <property type="match status" value="1"/>
</dbReference>
<dbReference type="PANTHER" id="PTHR43440">
    <property type="entry name" value="UREASE"/>
    <property type="match status" value="1"/>
</dbReference>
<feature type="binding site" evidence="6">
    <location>
        <position position="386"/>
    </location>
    <ligand>
        <name>Ni(2+)</name>
        <dbReference type="ChEBI" id="CHEBI:49786"/>
        <label>2</label>
    </ligand>
</feature>
<dbReference type="SUPFAM" id="SSF51556">
    <property type="entry name" value="Metallo-dependent hydrolases"/>
    <property type="match status" value="1"/>
</dbReference>
<dbReference type="InterPro" id="IPR036461">
    <property type="entry name" value="Urease_betasu_sf"/>
</dbReference>
<dbReference type="Pfam" id="PF00449">
    <property type="entry name" value="Urease_alpha"/>
    <property type="match status" value="1"/>
</dbReference>
<evidence type="ECO:0000256" key="4">
    <source>
        <dbReference type="ARBA" id="ARBA00022801"/>
    </source>
</evidence>
<dbReference type="InterPro" id="IPR011059">
    <property type="entry name" value="Metal-dep_hydrolase_composite"/>
</dbReference>
<dbReference type="InterPro" id="IPR029754">
    <property type="entry name" value="Urease_Ni-bd"/>
</dbReference>
<keyword evidence="3 6" id="KW-0479">Metal-binding</keyword>
<dbReference type="HAMAP" id="MF_01953">
    <property type="entry name" value="Urease_alpha"/>
    <property type="match status" value="1"/>
</dbReference>
<dbReference type="NCBIfam" id="TIGR00192">
    <property type="entry name" value="urease_beta"/>
    <property type="match status" value="1"/>
</dbReference>
<feature type="active site" description="Proton donor" evidence="6 8">
    <location>
        <position position="434"/>
    </location>
</feature>
<evidence type="ECO:0000256" key="3">
    <source>
        <dbReference type="ARBA" id="ARBA00022723"/>
    </source>
</evidence>
<keyword evidence="11" id="KW-1185">Reference proteome</keyword>
<dbReference type="SUPFAM" id="SSF51278">
    <property type="entry name" value="Urease, beta-subunit"/>
    <property type="match status" value="1"/>
</dbReference>
<feature type="binding site" evidence="6">
    <location>
        <position position="247"/>
    </location>
    <ligand>
        <name>Ni(2+)</name>
        <dbReference type="ChEBI" id="CHEBI:49786"/>
        <label>1</label>
    </ligand>
</feature>
<keyword evidence="6 8" id="KW-0963">Cytoplasm</keyword>
<feature type="binding site" evidence="6">
    <location>
        <position position="474"/>
    </location>
    <ligand>
        <name>Ni(2+)</name>
        <dbReference type="ChEBI" id="CHEBI:49786"/>
        <label>1</label>
    </ligand>
</feature>
<dbReference type="InterPro" id="IPR050112">
    <property type="entry name" value="Urease_alpha_subunit"/>
</dbReference>
<dbReference type="Gene3D" id="2.10.150.10">
    <property type="entry name" value="Urease, beta subunit"/>
    <property type="match status" value="1"/>
</dbReference>
<dbReference type="NCBIfam" id="TIGR01792">
    <property type="entry name" value="urease_alph"/>
    <property type="match status" value="1"/>
</dbReference>
<feature type="binding site" description="via carbamate group" evidence="6">
    <location>
        <position position="330"/>
    </location>
    <ligand>
        <name>Ni(2+)</name>
        <dbReference type="ChEBI" id="CHEBI:49786"/>
        <label>2</label>
    </ligand>
</feature>
<dbReference type="GO" id="GO:0009039">
    <property type="term" value="F:urease activity"/>
    <property type="evidence" value="ECO:0007669"/>
    <property type="project" value="UniProtKB-EC"/>
</dbReference>
<accession>A0ABW5V210</accession>
<feature type="binding site" evidence="6">
    <location>
        <position position="249"/>
    </location>
    <ligand>
        <name>Ni(2+)</name>
        <dbReference type="ChEBI" id="CHEBI:49786"/>
        <label>1</label>
    </ligand>
</feature>
<evidence type="ECO:0000256" key="5">
    <source>
        <dbReference type="ARBA" id="ARBA00047778"/>
    </source>
</evidence>
<comment type="cofactor">
    <cofactor evidence="6">
        <name>Ni cation</name>
        <dbReference type="ChEBI" id="CHEBI:25516"/>
    </cofactor>
    <text evidence="6">Binds 2 nickel ions per subunit.</text>
</comment>
<comment type="PTM">
    <text evidence="6">Carboxylation allows a single lysine to coordinate two nickel ions.</text>
</comment>
<evidence type="ECO:0000256" key="2">
    <source>
        <dbReference type="ARBA" id="ARBA00022596"/>
    </source>
</evidence>
<dbReference type="CDD" id="cd00407">
    <property type="entry name" value="Urease_beta"/>
    <property type="match status" value="1"/>
</dbReference>
<feature type="binding site" description="via carbamate group" evidence="6">
    <location>
        <position position="330"/>
    </location>
    <ligand>
        <name>Ni(2+)</name>
        <dbReference type="ChEBI" id="CHEBI:49786"/>
        <label>1</label>
    </ligand>
</feature>
<dbReference type="Pfam" id="PF01979">
    <property type="entry name" value="Amidohydro_1"/>
    <property type="match status" value="1"/>
</dbReference>
<evidence type="ECO:0000256" key="1">
    <source>
        <dbReference type="ARBA" id="ARBA00004897"/>
    </source>
</evidence>
<evidence type="ECO:0000256" key="7">
    <source>
        <dbReference type="NCBIfam" id="TIGR01792"/>
    </source>
</evidence>
<evidence type="ECO:0000259" key="9">
    <source>
        <dbReference type="PROSITE" id="PS51368"/>
    </source>
</evidence>
<dbReference type="InterPro" id="IPR011612">
    <property type="entry name" value="Urease_alpha_N_dom"/>
</dbReference>
<dbReference type="PANTHER" id="PTHR43440:SF1">
    <property type="entry name" value="UREASE"/>
    <property type="match status" value="1"/>
</dbReference>
<evidence type="ECO:0000313" key="11">
    <source>
        <dbReference type="Proteomes" id="UP001597502"/>
    </source>
</evidence>
<dbReference type="PROSITE" id="PS51368">
    <property type="entry name" value="UREASE_3"/>
    <property type="match status" value="1"/>
</dbReference>
<dbReference type="PRINTS" id="PR01752">
    <property type="entry name" value="UREASE"/>
</dbReference>
<feature type="binding site" evidence="6 8">
    <location>
        <position position="332"/>
    </location>
    <ligand>
        <name>substrate</name>
    </ligand>
</feature>
<evidence type="ECO:0000313" key="10">
    <source>
        <dbReference type="EMBL" id="MFD2759851.1"/>
    </source>
</evidence>
<dbReference type="InterPro" id="IPR005848">
    <property type="entry name" value="Urease_asu"/>
</dbReference>
<dbReference type="RefSeq" id="WP_382390722.1">
    <property type="nucleotide sequence ID" value="NZ_JBHUNA010000003.1"/>
</dbReference>
<dbReference type="InterPro" id="IPR002019">
    <property type="entry name" value="Urease_beta-like"/>
</dbReference>
<comment type="subunit">
    <text evidence="6">Heterotrimer of UreA (gamma), UreB (beta) and UreC (alpha) subunits. Three heterotrimers associate to form the active enzyme.</text>
</comment>
<dbReference type="EC" id="3.5.1.5" evidence="6 7"/>
<feature type="domain" description="Urease" evidence="9">
    <location>
        <begin position="242"/>
        <end position="681"/>
    </location>
</feature>
<dbReference type="SUPFAM" id="SSF51338">
    <property type="entry name" value="Composite domain of metallo-dependent hydrolases"/>
    <property type="match status" value="1"/>
</dbReference>
<comment type="catalytic activity">
    <reaction evidence="5 6">
        <text>urea + 2 H2O + H(+) = hydrogencarbonate + 2 NH4(+)</text>
        <dbReference type="Rhea" id="RHEA:20557"/>
        <dbReference type="ChEBI" id="CHEBI:15377"/>
        <dbReference type="ChEBI" id="CHEBI:15378"/>
        <dbReference type="ChEBI" id="CHEBI:16199"/>
        <dbReference type="ChEBI" id="CHEBI:17544"/>
        <dbReference type="ChEBI" id="CHEBI:28938"/>
        <dbReference type="EC" id="3.5.1.5"/>
    </reaction>
</comment>
<comment type="similarity">
    <text evidence="6">Belongs to the metallo-dependent hydrolases superfamily. Urease alpha subunit family.</text>
</comment>
<dbReference type="InterPro" id="IPR017951">
    <property type="entry name" value="Urease_asu_c"/>
</dbReference>
<proteinExistence type="inferred from homology"/>
<feature type="modified residue" description="N6-carboxylysine" evidence="6">
    <location>
        <position position="330"/>
    </location>
</feature>
<evidence type="ECO:0000256" key="6">
    <source>
        <dbReference type="HAMAP-Rule" id="MF_01953"/>
    </source>
</evidence>
<evidence type="ECO:0000256" key="8">
    <source>
        <dbReference type="PROSITE-ProRule" id="PRU00700"/>
    </source>
</evidence>
<keyword evidence="2 6" id="KW-0533">Nickel</keyword>
<feature type="binding site" evidence="6">
    <location>
        <position position="359"/>
    </location>
    <ligand>
        <name>Ni(2+)</name>
        <dbReference type="ChEBI" id="CHEBI:49786"/>
        <label>2</label>
    </ligand>
</feature>
<reference evidence="11" key="1">
    <citation type="journal article" date="2019" name="Int. J. Syst. Evol. Microbiol.">
        <title>The Global Catalogue of Microorganisms (GCM) 10K type strain sequencing project: providing services to taxonomists for standard genome sequencing and annotation.</title>
        <authorList>
            <consortium name="The Broad Institute Genomics Platform"/>
            <consortium name="The Broad Institute Genome Sequencing Center for Infectious Disease"/>
            <person name="Wu L."/>
            <person name="Ma J."/>
        </authorList>
    </citation>
    <scope>NUCLEOTIDE SEQUENCE [LARGE SCALE GENOMIC DNA]</scope>
    <source>
        <strain evidence="11">TISTR 1535</strain>
    </source>
</reference>
<dbReference type="InterPro" id="IPR006680">
    <property type="entry name" value="Amidohydro-rel"/>
</dbReference>
<protein>
    <recommendedName>
        <fullName evidence="6 7">Urease subunit alpha</fullName>
        <ecNumber evidence="6 7">3.5.1.5</ecNumber>
    </recommendedName>
    <alternativeName>
        <fullName evidence="6">Urea amidohydrolase subunit alpha</fullName>
    </alternativeName>
</protein>
<dbReference type="Proteomes" id="UP001597502">
    <property type="component" value="Unassembled WGS sequence"/>
</dbReference>
<keyword evidence="4 6" id="KW-0378">Hydrolase</keyword>
<name>A0ABW5V210_9BACI</name>